<protein>
    <submittedName>
        <fullName evidence="2">Uncharacterized protein</fullName>
    </submittedName>
</protein>
<accession>A0A1G7ZIP6</accession>
<sequence>MNSDPAVQLPFFVIAWRPANAPAQLVPDRGKLYLTVSWRAPLGAVNYPRPQRREPFTPPTTASPTD</sequence>
<organism evidence="2 3">
    <name type="scientific">Pseudomonas abietaniphila</name>
    <dbReference type="NCBI Taxonomy" id="89065"/>
    <lineage>
        <taxon>Bacteria</taxon>
        <taxon>Pseudomonadati</taxon>
        <taxon>Pseudomonadota</taxon>
        <taxon>Gammaproteobacteria</taxon>
        <taxon>Pseudomonadales</taxon>
        <taxon>Pseudomonadaceae</taxon>
        <taxon>Pseudomonas</taxon>
    </lineage>
</organism>
<dbReference type="STRING" id="89065.SAMN05216605_104284"/>
<feature type="region of interest" description="Disordered" evidence="1">
    <location>
        <begin position="47"/>
        <end position="66"/>
    </location>
</feature>
<keyword evidence="3" id="KW-1185">Reference proteome</keyword>
<evidence type="ECO:0000313" key="3">
    <source>
        <dbReference type="Proteomes" id="UP000182894"/>
    </source>
</evidence>
<proteinExistence type="predicted"/>
<evidence type="ECO:0000256" key="1">
    <source>
        <dbReference type="SAM" id="MobiDB-lite"/>
    </source>
</evidence>
<reference evidence="3" key="1">
    <citation type="submission" date="2016-10" db="EMBL/GenBank/DDBJ databases">
        <authorList>
            <person name="Varghese N."/>
            <person name="Submissions S."/>
        </authorList>
    </citation>
    <scope>NUCLEOTIDE SEQUENCE [LARGE SCALE GENOMIC DNA]</scope>
    <source>
        <strain evidence="3">ATCC 700689</strain>
    </source>
</reference>
<evidence type="ECO:0000313" key="2">
    <source>
        <dbReference type="EMBL" id="SDH08509.1"/>
    </source>
</evidence>
<dbReference type="EMBL" id="FNCO01000004">
    <property type="protein sequence ID" value="SDH08509.1"/>
    <property type="molecule type" value="Genomic_DNA"/>
</dbReference>
<gene>
    <name evidence="2" type="ORF">SAMN05216605_104284</name>
</gene>
<dbReference type="Proteomes" id="UP000182894">
    <property type="component" value="Unassembled WGS sequence"/>
</dbReference>
<name>A0A1G7ZIP6_9PSED</name>
<dbReference type="AlphaFoldDB" id="A0A1G7ZIP6"/>